<accession>A0A6A6HPU6</accession>
<comment type="similarity">
    <text evidence="4">Belongs to the WD repeat creC family.</text>
</comment>
<name>A0A6A6HPU6_VIRVR</name>
<evidence type="ECO:0000256" key="4">
    <source>
        <dbReference type="ARBA" id="ARBA00038107"/>
    </source>
</evidence>
<dbReference type="SMART" id="SM00320">
    <property type="entry name" value="WD40"/>
    <property type="match status" value="5"/>
</dbReference>
<dbReference type="GO" id="GO:0005634">
    <property type="term" value="C:nucleus"/>
    <property type="evidence" value="ECO:0007669"/>
    <property type="project" value="TreeGrafter"/>
</dbReference>
<dbReference type="GO" id="GO:0051286">
    <property type="term" value="C:cell tip"/>
    <property type="evidence" value="ECO:0007669"/>
    <property type="project" value="TreeGrafter"/>
</dbReference>
<dbReference type="InterPro" id="IPR036322">
    <property type="entry name" value="WD40_repeat_dom_sf"/>
</dbReference>
<dbReference type="InterPro" id="IPR051362">
    <property type="entry name" value="WD_repeat_creC_regulators"/>
</dbReference>
<dbReference type="GO" id="GO:0032153">
    <property type="term" value="C:cell division site"/>
    <property type="evidence" value="ECO:0007669"/>
    <property type="project" value="TreeGrafter"/>
</dbReference>
<evidence type="ECO:0000256" key="1">
    <source>
        <dbReference type="ARBA" id="ARBA00022574"/>
    </source>
</evidence>
<feature type="repeat" description="WD" evidence="6">
    <location>
        <begin position="419"/>
        <end position="460"/>
    </location>
</feature>
<dbReference type="SUPFAM" id="SSF50978">
    <property type="entry name" value="WD40 repeat-like"/>
    <property type="match status" value="1"/>
</dbReference>
<keyword evidence="1 6" id="KW-0853">WD repeat</keyword>
<proteinExistence type="inferred from homology"/>
<keyword evidence="9" id="KW-1185">Reference proteome</keyword>
<feature type="region of interest" description="Disordered" evidence="7">
    <location>
        <begin position="61"/>
        <end position="94"/>
    </location>
</feature>
<dbReference type="Proteomes" id="UP000800092">
    <property type="component" value="Unassembled WGS sequence"/>
</dbReference>
<dbReference type="Pfam" id="PF00400">
    <property type="entry name" value="WD40"/>
    <property type="match status" value="4"/>
</dbReference>
<evidence type="ECO:0000256" key="6">
    <source>
        <dbReference type="PROSITE-ProRule" id="PRU00221"/>
    </source>
</evidence>
<organism evidence="8 9">
    <name type="scientific">Viridothelium virens</name>
    <name type="common">Speckled blister lichen</name>
    <name type="synonym">Trypethelium virens</name>
    <dbReference type="NCBI Taxonomy" id="1048519"/>
    <lineage>
        <taxon>Eukaryota</taxon>
        <taxon>Fungi</taxon>
        <taxon>Dikarya</taxon>
        <taxon>Ascomycota</taxon>
        <taxon>Pezizomycotina</taxon>
        <taxon>Dothideomycetes</taxon>
        <taxon>Dothideomycetes incertae sedis</taxon>
        <taxon>Trypetheliales</taxon>
        <taxon>Trypetheliaceae</taxon>
        <taxon>Viridothelium</taxon>
    </lineage>
</organism>
<feature type="compositionally biased region" description="Low complexity" evidence="7">
    <location>
        <begin position="547"/>
        <end position="567"/>
    </location>
</feature>
<dbReference type="InterPro" id="IPR001680">
    <property type="entry name" value="WD40_rpt"/>
</dbReference>
<evidence type="ECO:0000256" key="7">
    <source>
        <dbReference type="SAM" id="MobiDB-lite"/>
    </source>
</evidence>
<keyword evidence="2" id="KW-0677">Repeat</keyword>
<sequence length="648" mass="70214">MMFVLPPPPRYPTTGGLYAGPGGGAVPLVETSNSLTHPTGPEYQLSVGEGTYILRDDLHLATPPPHPSEAPVVSNNPLATVPQPPTVGTRLSPIILSPRPYSRHRLYRTTTANSARSIPPSRKEDAQTQSSDGKLGSHANGTALSSQYHAPSFGEGNPSLTVVNGKESKDPSKRRKPKTNIIKSSSSFVSRVITSEALQKRLQEHPADGLFVFANVNRAFEWLDFSSSTQKSDHLTKILFTKAHALCHDINPITKSTTHIDIVMGFNYADIIWYEPISQKYTRINKNGIINPHPVTDIAWLPGSENLFLASHMDGTLIVYDKEKEDAAFIPEDATSNSDSHPEKPINGSTSVDRSSALHVKKSVSSRNQKTNPVAVWKVSNQKLNAFALSPDGVHLAVASEDGSLRLINYLQESVLDLYTSYYGGLACVAWSPDGRYVVTGGQDDLVSIWSLADRALVARCQGHNSWVTAVAFDPWRCDERNYRFGSVGEDCRLLLWDFAVGMLHRPKASSVRHQGQRGSVSSTAFPGGLPGGLARKESNALTSTVTNATTASAASRLRSTSSLTATEGEEQGVDGDIVVHAVEPRARTAMLPPVMAKKVDEHPLAWLGFEEDCILTACLNGHIRTWDRPKEGTGTADGVTDMSHGSS</sequence>
<evidence type="ECO:0000256" key="3">
    <source>
        <dbReference type="ARBA" id="ARBA00037241"/>
    </source>
</evidence>
<dbReference type="Gene3D" id="2.130.10.10">
    <property type="entry name" value="YVTN repeat-like/Quinoprotein amine dehydrogenase"/>
    <property type="match status" value="1"/>
</dbReference>
<dbReference type="PROSITE" id="PS50294">
    <property type="entry name" value="WD_REPEATS_REGION"/>
    <property type="match status" value="1"/>
</dbReference>
<dbReference type="PROSITE" id="PS50082">
    <property type="entry name" value="WD_REPEATS_2"/>
    <property type="match status" value="1"/>
</dbReference>
<feature type="compositionally biased region" description="Polar residues" evidence="7">
    <location>
        <begin position="139"/>
        <end position="149"/>
    </location>
</feature>
<comment type="subunit">
    <text evidence="5">Interacts with creB.</text>
</comment>
<dbReference type="PANTHER" id="PTHR14107">
    <property type="entry name" value="WD REPEAT PROTEIN"/>
    <property type="match status" value="1"/>
</dbReference>
<evidence type="ECO:0000256" key="2">
    <source>
        <dbReference type="ARBA" id="ARBA00022737"/>
    </source>
</evidence>
<feature type="region of interest" description="Disordered" evidence="7">
    <location>
        <begin position="628"/>
        <end position="648"/>
    </location>
</feature>
<evidence type="ECO:0000256" key="5">
    <source>
        <dbReference type="ARBA" id="ARBA00038682"/>
    </source>
</evidence>
<feature type="region of interest" description="Disordered" evidence="7">
    <location>
        <begin position="510"/>
        <end position="531"/>
    </location>
</feature>
<dbReference type="AlphaFoldDB" id="A0A6A6HPU6"/>
<dbReference type="OrthoDB" id="3367at2759"/>
<evidence type="ECO:0000313" key="9">
    <source>
        <dbReference type="Proteomes" id="UP000800092"/>
    </source>
</evidence>
<gene>
    <name evidence="8" type="ORF">EV356DRAFT_104380</name>
</gene>
<feature type="region of interest" description="Disordered" evidence="7">
    <location>
        <begin position="109"/>
        <end position="181"/>
    </location>
</feature>
<dbReference type="GO" id="GO:0045013">
    <property type="term" value="P:carbon catabolite repression of transcription"/>
    <property type="evidence" value="ECO:0007669"/>
    <property type="project" value="TreeGrafter"/>
</dbReference>
<dbReference type="InterPro" id="IPR015943">
    <property type="entry name" value="WD40/YVTN_repeat-like_dom_sf"/>
</dbReference>
<feature type="region of interest" description="Disordered" evidence="7">
    <location>
        <begin position="332"/>
        <end position="356"/>
    </location>
</feature>
<dbReference type="PANTHER" id="PTHR14107:SF16">
    <property type="entry name" value="AT02583P"/>
    <property type="match status" value="1"/>
</dbReference>
<reference evidence="8" key="1">
    <citation type="journal article" date="2020" name="Stud. Mycol.">
        <title>101 Dothideomycetes genomes: a test case for predicting lifestyles and emergence of pathogens.</title>
        <authorList>
            <person name="Haridas S."/>
            <person name="Albert R."/>
            <person name="Binder M."/>
            <person name="Bloem J."/>
            <person name="Labutti K."/>
            <person name="Salamov A."/>
            <person name="Andreopoulos B."/>
            <person name="Baker S."/>
            <person name="Barry K."/>
            <person name="Bills G."/>
            <person name="Bluhm B."/>
            <person name="Cannon C."/>
            <person name="Castanera R."/>
            <person name="Culley D."/>
            <person name="Daum C."/>
            <person name="Ezra D."/>
            <person name="Gonzalez J."/>
            <person name="Henrissat B."/>
            <person name="Kuo A."/>
            <person name="Liang C."/>
            <person name="Lipzen A."/>
            <person name="Lutzoni F."/>
            <person name="Magnuson J."/>
            <person name="Mondo S."/>
            <person name="Nolan M."/>
            <person name="Ohm R."/>
            <person name="Pangilinan J."/>
            <person name="Park H.-J."/>
            <person name="Ramirez L."/>
            <person name="Alfaro M."/>
            <person name="Sun H."/>
            <person name="Tritt A."/>
            <person name="Yoshinaga Y."/>
            <person name="Zwiers L.-H."/>
            <person name="Turgeon B."/>
            <person name="Goodwin S."/>
            <person name="Spatafora J."/>
            <person name="Crous P."/>
            <person name="Grigoriev I."/>
        </authorList>
    </citation>
    <scope>NUCLEOTIDE SEQUENCE</scope>
    <source>
        <strain evidence="8">Tuck. ex Michener</strain>
    </source>
</reference>
<evidence type="ECO:0000313" key="8">
    <source>
        <dbReference type="EMBL" id="KAF2239583.1"/>
    </source>
</evidence>
<dbReference type="EMBL" id="ML991772">
    <property type="protein sequence ID" value="KAF2239583.1"/>
    <property type="molecule type" value="Genomic_DNA"/>
</dbReference>
<feature type="region of interest" description="Disordered" evidence="7">
    <location>
        <begin position="547"/>
        <end position="572"/>
    </location>
</feature>
<protein>
    <submittedName>
        <fullName evidence="8">WD domain-containing protein</fullName>
    </submittedName>
</protein>
<feature type="compositionally biased region" description="Polar residues" evidence="7">
    <location>
        <begin position="512"/>
        <end position="525"/>
    </location>
</feature>
<comment type="function">
    <text evidence="3">Component of the regulatory network controlling carbon source utilization through ubiquitination and deubiquitination involving creA, creB, creC, creD and acrB. Required to prevent the proteolysis of the CreB deubiquitinating enzyme in the absence of carbon catabolite repression. CreB deubiquitinating enzyme stabilized in a complex with the CreC leads to the expression of genes such as those in the proline and quinate pathways.</text>
</comment>